<protein>
    <submittedName>
        <fullName evidence="2">Pimeloyl-ACP methyl ester carboxylesterase</fullName>
    </submittedName>
</protein>
<evidence type="ECO:0000259" key="1">
    <source>
        <dbReference type="Pfam" id="PF00561"/>
    </source>
</evidence>
<name>A0A2M9BZ89_9MICO</name>
<dbReference type="Gene3D" id="3.40.50.1820">
    <property type="entry name" value="alpha/beta hydrolase"/>
    <property type="match status" value="1"/>
</dbReference>
<proteinExistence type="predicted"/>
<gene>
    <name evidence="2" type="ORF">CLV54_1063</name>
</gene>
<sequence>MTNGTPATAEYCPRDILGDETLLGLVSSRVDTALGPVAVRHRAQRRMPVAVVFLHGAAGSWSTWSPLLATARAQAVELPDVIALDLPGWGDSPLPHDDDALTLDAIAEVIRGICEGLGYTRWHVVGHSMGGFIALHLAALWPQRVLSATLVSGTVLAVSTTVAHPVRRFGVIPWFAMLLGIMRLLARLDSAGRALVLAADRAGLMRPAMWPLFRHGLRVRRSVLHALAVEVRPRSFVLATSLAEGYELRRAREVRCPVTLSRGRRDSFVPSAELRALRRMIPQARVVEIADCGHFSHIEHPARALELITGAIAAAR</sequence>
<keyword evidence="3" id="KW-1185">Reference proteome</keyword>
<dbReference type="RefSeq" id="WP_100343903.1">
    <property type="nucleotide sequence ID" value="NZ_PGFB01000002.1"/>
</dbReference>
<dbReference type="PRINTS" id="PR00412">
    <property type="entry name" value="EPOXHYDRLASE"/>
</dbReference>
<accession>A0A2M9BZ89</accession>
<dbReference type="Proteomes" id="UP000230161">
    <property type="component" value="Unassembled WGS sequence"/>
</dbReference>
<reference evidence="2 3" key="1">
    <citation type="submission" date="2017-11" db="EMBL/GenBank/DDBJ databases">
        <title>Genomic Encyclopedia of Archaeal and Bacterial Type Strains, Phase II (KMG-II): From Individual Species to Whole Genera.</title>
        <authorList>
            <person name="Goeker M."/>
        </authorList>
    </citation>
    <scope>NUCLEOTIDE SEQUENCE [LARGE SCALE GENOMIC DNA]</scope>
    <source>
        <strain evidence="2 3">DSM 25625</strain>
    </source>
</reference>
<feature type="domain" description="AB hydrolase-1" evidence="1">
    <location>
        <begin position="50"/>
        <end position="301"/>
    </location>
</feature>
<dbReference type="PANTHER" id="PTHR43689:SF8">
    <property type="entry name" value="ALPHA_BETA-HYDROLASES SUPERFAMILY PROTEIN"/>
    <property type="match status" value="1"/>
</dbReference>
<dbReference type="AlphaFoldDB" id="A0A2M9BZ89"/>
<dbReference type="InterPro" id="IPR000639">
    <property type="entry name" value="Epox_hydrolase-like"/>
</dbReference>
<dbReference type="OrthoDB" id="27092at2"/>
<dbReference type="PRINTS" id="PR00111">
    <property type="entry name" value="ABHYDROLASE"/>
</dbReference>
<dbReference type="PANTHER" id="PTHR43689">
    <property type="entry name" value="HYDROLASE"/>
    <property type="match status" value="1"/>
</dbReference>
<comment type="caution">
    <text evidence="2">The sequence shown here is derived from an EMBL/GenBank/DDBJ whole genome shotgun (WGS) entry which is preliminary data.</text>
</comment>
<dbReference type="Pfam" id="PF00561">
    <property type="entry name" value="Abhydrolase_1"/>
    <property type="match status" value="1"/>
</dbReference>
<evidence type="ECO:0000313" key="3">
    <source>
        <dbReference type="Proteomes" id="UP000230161"/>
    </source>
</evidence>
<dbReference type="InterPro" id="IPR029058">
    <property type="entry name" value="AB_hydrolase_fold"/>
</dbReference>
<dbReference type="EMBL" id="PGFB01000002">
    <property type="protein sequence ID" value="PJJ63398.1"/>
    <property type="molecule type" value="Genomic_DNA"/>
</dbReference>
<dbReference type="SUPFAM" id="SSF53474">
    <property type="entry name" value="alpha/beta-Hydrolases"/>
    <property type="match status" value="1"/>
</dbReference>
<dbReference type="InterPro" id="IPR000073">
    <property type="entry name" value="AB_hydrolase_1"/>
</dbReference>
<evidence type="ECO:0000313" key="2">
    <source>
        <dbReference type="EMBL" id="PJJ63398.1"/>
    </source>
</evidence>
<organism evidence="2 3">
    <name type="scientific">Compostimonas suwonensis</name>
    <dbReference type="NCBI Taxonomy" id="1048394"/>
    <lineage>
        <taxon>Bacteria</taxon>
        <taxon>Bacillati</taxon>
        <taxon>Actinomycetota</taxon>
        <taxon>Actinomycetes</taxon>
        <taxon>Micrococcales</taxon>
        <taxon>Microbacteriaceae</taxon>
        <taxon>Compostimonas</taxon>
    </lineage>
</organism>
<dbReference type="GO" id="GO:0003824">
    <property type="term" value="F:catalytic activity"/>
    <property type="evidence" value="ECO:0007669"/>
    <property type="project" value="InterPro"/>
</dbReference>